<organism evidence="1 2">
    <name type="scientific">Lactiplantibacillus brownii</name>
    <dbReference type="NCBI Taxonomy" id="3069269"/>
    <lineage>
        <taxon>Bacteria</taxon>
        <taxon>Bacillati</taxon>
        <taxon>Bacillota</taxon>
        <taxon>Bacilli</taxon>
        <taxon>Lactobacillales</taxon>
        <taxon>Lactobacillaceae</taxon>
        <taxon>Lactiplantibacillus</taxon>
    </lineage>
</organism>
<dbReference type="Proteomes" id="UP001227831">
    <property type="component" value="Unassembled WGS sequence"/>
</dbReference>
<name>A0ABU1AC61_9LACO</name>
<sequence>MFKLDAIDKVLAELGDHVDFATVAKKQADLGVQHFQYDVAAGSTTYFGADGYLVERRTNGLGTKVAMEEDAKEVAKVGQEYVDGKLSLADAVKRLAAAGCQAWTANLKRQVIDFSGAEGKFMATIKF</sequence>
<dbReference type="InterPro" id="IPR009833">
    <property type="entry name" value="DUF1398"/>
</dbReference>
<keyword evidence="2" id="KW-1185">Reference proteome</keyword>
<dbReference type="EMBL" id="JAVCWF010000001">
    <property type="protein sequence ID" value="MDQ7938564.1"/>
    <property type="molecule type" value="Genomic_DNA"/>
</dbReference>
<evidence type="ECO:0000313" key="2">
    <source>
        <dbReference type="Proteomes" id="UP001227831"/>
    </source>
</evidence>
<comment type="caution">
    <text evidence="1">The sequence shown here is derived from an EMBL/GenBank/DDBJ whole genome shotgun (WGS) entry which is preliminary data.</text>
</comment>
<accession>A0ABU1AC61</accession>
<protein>
    <submittedName>
        <fullName evidence="1">DUF1398 family protein</fullName>
    </submittedName>
</protein>
<dbReference type="RefSeq" id="WP_308704237.1">
    <property type="nucleotide sequence ID" value="NZ_AP027463.1"/>
</dbReference>
<gene>
    <name evidence="1" type="ORF">RA086_13195</name>
</gene>
<evidence type="ECO:0000313" key="1">
    <source>
        <dbReference type="EMBL" id="MDQ7938564.1"/>
    </source>
</evidence>
<dbReference type="InterPro" id="IPR036696">
    <property type="entry name" value="YdfO-like_sf"/>
</dbReference>
<reference evidence="1 2" key="1">
    <citation type="journal article" date="2023" name="Int. J. Syst. Evol. Microbiol.">
        <title>Lactiplantibacillus brownii sp. nov., a novel psychrotolerant species isolated from sauerkraut.</title>
        <authorList>
            <person name="Heng Y.C."/>
            <person name="Silvaraju S."/>
            <person name="Lee J.K.Y."/>
            <person name="Kittelmann S."/>
        </authorList>
    </citation>
    <scope>NUCLEOTIDE SEQUENCE [LARGE SCALE GENOMIC DNA]</scope>
    <source>
        <strain evidence="1 2">WILCCON 0030</strain>
    </source>
</reference>
<dbReference type="SUPFAM" id="SSF160419">
    <property type="entry name" value="YdfO-like"/>
    <property type="match status" value="1"/>
</dbReference>
<dbReference type="Pfam" id="PF07166">
    <property type="entry name" value="DUF1398"/>
    <property type="match status" value="1"/>
</dbReference>
<dbReference type="Gene3D" id="3.30.1810.10">
    <property type="entry name" value="YdfO-like"/>
    <property type="match status" value="1"/>
</dbReference>
<proteinExistence type="predicted"/>